<evidence type="ECO:0000313" key="4">
    <source>
        <dbReference type="Proteomes" id="UP000738517"/>
    </source>
</evidence>
<comment type="caution">
    <text evidence="3">The sequence shown here is derived from an EMBL/GenBank/DDBJ whole genome shotgun (WGS) entry which is preliminary data.</text>
</comment>
<reference evidence="3 4" key="1">
    <citation type="journal article" date="2017" name="Int. J. Syst. Evol. Microbiol.">
        <title>Photobacterium alginatilyticum sp. nov., a marine bacterium isolated from bottom seawater.</title>
        <authorList>
            <person name="Wang X."/>
            <person name="Wang Y."/>
            <person name="Yang X."/>
            <person name="Sun H."/>
            <person name="Li B."/>
            <person name="Zhang X.H."/>
        </authorList>
    </citation>
    <scope>NUCLEOTIDE SEQUENCE [LARGE SCALE GENOMIC DNA]</scope>
    <source>
        <strain evidence="3 4">P03D4</strain>
    </source>
</reference>
<dbReference type="InterPro" id="IPR009163">
    <property type="entry name" value="Ap4A_phos1/2"/>
</dbReference>
<keyword evidence="4" id="KW-1185">Reference proteome</keyword>
<dbReference type="PIRSF" id="PIRSF000846">
    <property type="entry name" value="ATP_adenylyltr"/>
    <property type="match status" value="1"/>
</dbReference>
<sequence length="265" mass="29941">MFWNVAEQVTQQALADNLLMPITTEAEVITEQGVDYLGYVVTPNASKKPIAKAPQANPFLPYEPSMYVGEAGEHHVCLLNKFPVLSPHLLICSKTFIPQTSQLCLADFKAWLLGFDDRDVLGFYNSGPLAGASQPHRHMQVVKADIPLESLIMSGSLPFRHCLFLLSRPSADELYQHYLDALEVLSLIDDEGKCLPYNILLTERWMLVLPRRINNIEGVFANALNYSGRFLVKRPEQLRWLQQYGIMRYLAECSGSNQEVAPKHH</sequence>
<dbReference type="PANTHER" id="PTHR38420">
    <property type="entry name" value="AP-4-A PHOSPHORYLASE II"/>
    <property type="match status" value="1"/>
</dbReference>
<dbReference type="SUPFAM" id="SSF54197">
    <property type="entry name" value="HIT-like"/>
    <property type="match status" value="1"/>
</dbReference>
<evidence type="ECO:0000259" key="1">
    <source>
        <dbReference type="Pfam" id="PF09830"/>
    </source>
</evidence>
<dbReference type="Proteomes" id="UP000738517">
    <property type="component" value="Unassembled WGS sequence"/>
</dbReference>
<dbReference type="Pfam" id="PF19327">
    <property type="entry name" value="Ap4A_phos_N"/>
    <property type="match status" value="1"/>
</dbReference>
<gene>
    <name evidence="3" type="ORF">EIZ48_11130</name>
</gene>
<dbReference type="Pfam" id="PF09830">
    <property type="entry name" value="ATP_transf"/>
    <property type="match status" value="1"/>
</dbReference>
<feature type="domain" description="ATP adenylyltransferase C-terminal" evidence="1">
    <location>
        <begin position="156"/>
        <end position="254"/>
    </location>
</feature>
<evidence type="ECO:0000313" key="3">
    <source>
        <dbReference type="EMBL" id="NBI53132.1"/>
    </source>
</evidence>
<dbReference type="InterPro" id="IPR045759">
    <property type="entry name" value="Ap4A_phos1/2_N"/>
</dbReference>
<evidence type="ECO:0000259" key="2">
    <source>
        <dbReference type="Pfam" id="PF19327"/>
    </source>
</evidence>
<dbReference type="InterPro" id="IPR036265">
    <property type="entry name" value="HIT-like_sf"/>
</dbReference>
<dbReference type="RefSeq" id="WP_160651072.1">
    <property type="nucleotide sequence ID" value="NZ_RSEJ01000010.1"/>
</dbReference>
<dbReference type="Gene3D" id="3.30.428.70">
    <property type="match status" value="1"/>
</dbReference>
<name>A0ABW9YHT2_9GAMM</name>
<proteinExistence type="predicted"/>
<dbReference type="EMBL" id="RSEJ01000010">
    <property type="protein sequence ID" value="NBI53132.1"/>
    <property type="molecule type" value="Genomic_DNA"/>
</dbReference>
<dbReference type="PANTHER" id="PTHR38420:SF1">
    <property type="entry name" value="PUTATIVE (AFU_ORTHOLOGUE AFUA_5G14690)-RELATED"/>
    <property type="match status" value="1"/>
</dbReference>
<accession>A0ABW9YHT2</accession>
<dbReference type="InterPro" id="IPR019200">
    <property type="entry name" value="ATP_adenylylTrfase_C"/>
</dbReference>
<dbReference type="InterPro" id="IPR043171">
    <property type="entry name" value="Ap4A_phos1/2-like"/>
</dbReference>
<organism evidence="3 4">
    <name type="scientific">Photobacterium alginatilyticum</name>
    <dbReference type="NCBI Taxonomy" id="1775171"/>
    <lineage>
        <taxon>Bacteria</taxon>
        <taxon>Pseudomonadati</taxon>
        <taxon>Pseudomonadota</taxon>
        <taxon>Gammaproteobacteria</taxon>
        <taxon>Vibrionales</taxon>
        <taxon>Vibrionaceae</taxon>
        <taxon>Photobacterium</taxon>
    </lineage>
</organism>
<feature type="domain" description="Ap4A phosphorylase 1/2 N-terminal" evidence="2">
    <location>
        <begin position="2"/>
        <end position="146"/>
    </location>
</feature>
<protein>
    <submittedName>
        <fullName evidence="3">Phosphorylase</fullName>
    </submittedName>
</protein>